<dbReference type="PROSITE" id="PS51186">
    <property type="entry name" value="GNAT"/>
    <property type="match status" value="1"/>
</dbReference>
<dbReference type="Proteomes" id="UP000595197">
    <property type="component" value="Chromosome"/>
</dbReference>
<name>A0ABX7BGD1_9PROT</name>
<reference evidence="2" key="1">
    <citation type="submission" date="2021-02" db="EMBL/GenBank/DDBJ databases">
        <title>Skermanella TT6 skin isolate.</title>
        <authorList>
            <person name="Lee K."/>
            <person name="Ganzorig M."/>
        </authorList>
    </citation>
    <scope>NUCLEOTIDE SEQUENCE</scope>
    <source>
        <strain evidence="2">TT6</strain>
    </source>
</reference>
<dbReference type="PANTHER" id="PTHR43792">
    <property type="entry name" value="GNAT FAMILY, PUTATIVE (AFU_ORTHOLOGUE AFUA_3G00765)-RELATED-RELATED"/>
    <property type="match status" value="1"/>
</dbReference>
<evidence type="ECO:0000313" key="3">
    <source>
        <dbReference type="Proteomes" id="UP000595197"/>
    </source>
</evidence>
<keyword evidence="3" id="KW-1185">Reference proteome</keyword>
<accession>A0ABX7BGD1</accession>
<proteinExistence type="predicted"/>
<dbReference type="InterPro" id="IPR016181">
    <property type="entry name" value="Acyl_CoA_acyltransferase"/>
</dbReference>
<dbReference type="InterPro" id="IPR051531">
    <property type="entry name" value="N-acetyltransferase"/>
</dbReference>
<dbReference type="Pfam" id="PF13302">
    <property type="entry name" value="Acetyltransf_3"/>
    <property type="match status" value="1"/>
</dbReference>
<dbReference type="EMBL" id="CP067420">
    <property type="protein sequence ID" value="QQP92655.1"/>
    <property type="molecule type" value="Genomic_DNA"/>
</dbReference>
<dbReference type="Gene3D" id="3.40.630.30">
    <property type="match status" value="1"/>
</dbReference>
<feature type="domain" description="N-acetyltransferase" evidence="1">
    <location>
        <begin position="10"/>
        <end position="173"/>
    </location>
</feature>
<protein>
    <submittedName>
        <fullName evidence="2">GNAT family N-acetyltransferase</fullName>
    </submittedName>
</protein>
<dbReference type="SUPFAM" id="SSF55729">
    <property type="entry name" value="Acyl-CoA N-acyltransferases (Nat)"/>
    <property type="match status" value="1"/>
</dbReference>
<dbReference type="InterPro" id="IPR000182">
    <property type="entry name" value="GNAT_dom"/>
</dbReference>
<evidence type="ECO:0000259" key="1">
    <source>
        <dbReference type="PROSITE" id="PS51186"/>
    </source>
</evidence>
<evidence type="ECO:0000313" key="2">
    <source>
        <dbReference type="EMBL" id="QQP92655.1"/>
    </source>
</evidence>
<gene>
    <name evidence="2" type="ORF">IGS68_27695</name>
</gene>
<organism evidence="2 3">
    <name type="scientific">Skermanella cutis</name>
    <dbReference type="NCBI Taxonomy" id="2775420"/>
    <lineage>
        <taxon>Bacteria</taxon>
        <taxon>Pseudomonadati</taxon>
        <taxon>Pseudomonadota</taxon>
        <taxon>Alphaproteobacteria</taxon>
        <taxon>Rhodospirillales</taxon>
        <taxon>Azospirillaceae</taxon>
        <taxon>Skermanella</taxon>
    </lineage>
</organism>
<sequence length="188" mass="21373">MIRVLETPRLVLRPLELSDAGAVQDLFPRWEIVRFLADHVPWPYPADGALSYIRDAALPAMERGTEWHWSIRPRAGPDRLVGVIGLMDKPDDNRGLWLDPAWQGRGLMTEASAAVMHFWFETLGRSVLRVQKAEANLGSRRLSERDGMRLVGIHDRDFVSGRFPAGIWEITREEWRGRRSPAGDAPGR</sequence>